<protein>
    <submittedName>
        <fullName evidence="2">tRNA (Adenosine(37)-N6)-threonylcarbamoyltransferase complex dimerization subunit type 1 TsaB</fullName>
    </submittedName>
</protein>
<gene>
    <name evidence="2" type="ORF">GCM10007875_16830</name>
</gene>
<name>A0ABQ5YUL0_9BURK</name>
<dbReference type="NCBIfam" id="TIGR03725">
    <property type="entry name" value="T6A_YeaZ"/>
    <property type="match status" value="1"/>
</dbReference>
<organism evidence="2 3">
    <name type="scientific">Limnobacter litoralis</name>
    <dbReference type="NCBI Taxonomy" id="481366"/>
    <lineage>
        <taxon>Bacteria</taxon>
        <taxon>Pseudomonadati</taxon>
        <taxon>Pseudomonadota</taxon>
        <taxon>Betaproteobacteria</taxon>
        <taxon>Burkholderiales</taxon>
        <taxon>Burkholderiaceae</taxon>
        <taxon>Limnobacter</taxon>
    </lineage>
</organism>
<dbReference type="Pfam" id="PF00814">
    <property type="entry name" value="TsaD"/>
    <property type="match status" value="1"/>
</dbReference>
<keyword evidence="3" id="KW-1185">Reference proteome</keyword>
<sequence>MRDSDFVLGLSTSSGAAHVAAVQAGSGGALLLGTAFKVLFEFSITEYRSQSAELLPRLGQGMVQAGLTGANCLAIAVDIGPGGFTSLRTACGVAQGLATAWQVPCVPLSSFECMAATFAARKDPDASKGGEGVEAACLMDARLQEVYAAQLVLQADRTLWIKQPGLLPYSSAALHEFTREATNTLADAPIRADLLPQALAVGTSDVSLGLGTAALGHVRFSHGVVATPLDCQPLYVREKVAQTTQERRAARDVNL</sequence>
<feature type="domain" description="Gcp-like" evidence="1">
    <location>
        <begin position="51"/>
        <end position="151"/>
    </location>
</feature>
<evidence type="ECO:0000313" key="2">
    <source>
        <dbReference type="EMBL" id="GLR26593.1"/>
    </source>
</evidence>
<dbReference type="EMBL" id="BSOJ01000015">
    <property type="protein sequence ID" value="GLR26593.1"/>
    <property type="molecule type" value="Genomic_DNA"/>
</dbReference>
<accession>A0ABQ5YUL0</accession>
<dbReference type="InterPro" id="IPR022496">
    <property type="entry name" value="T6A_TsaB"/>
</dbReference>
<reference evidence="3" key="1">
    <citation type="journal article" date="2019" name="Int. J. Syst. Evol. Microbiol.">
        <title>The Global Catalogue of Microorganisms (GCM) 10K type strain sequencing project: providing services to taxonomists for standard genome sequencing and annotation.</title>
        <authorList>
            <consortium name="The Broad Institute Genomics Platform"/>
            <consortium name="The Broad Institute Genome Sequencing Center for Infectious Disease"/>
            <person name="Wu L."/>
            <person name="Ma J."/>
        </authorList>
    </citation>
    <scope>NUCLEOTIDE SEQUENCE [LARGE SCALE GENOMIC DNA]</scope>
    <source>
        <strain evidence="3">NBRC 105857</strain>
    </source>
</reference>
<evidence type="ECO:0000259" key="1">
    <source>
        <dbReference type="Pfam" id="PF00814"/>
    </source>
</evidence>
<dbReference type="InterPro" id="IPR043129">
    <property type="entry name" value="ATPase_NBD"/>
</dbReference>
<comment type="caution">
    <text evidence="2">The sequence shown here is derived from an EMBL/GenBank/DDBJ whole genome shotgun (WGS) entry which is preliminary data.</text>
</comment>
<proteinExistence type="predicted"/>
<dbReference type="SUPFAM" id="SSF53067">
    <property type="entry name" value="Actin-like ATPase domain"/>
    <property type="match status" value="1"/>
</dbReference>
<evidence type="ECO:0000313" key="3">
    <source>
        <dbReference type="Proteomes" id="UP001156664"/>
    </source>
</evidence>
<dbReference type="Gene3D" id="3.30.420.40">
    <property type="match status" value="1"/>
</dbReference>
<dbReference type="InterPro" id="IPR000905">
    <property type="entry name" value="Gcp-like_dom"/>
</dbReference>
<dbReference type="Proteomes" id="UP001156664">
    <property type="component" value="Unassembled WGS sequence"/>
</dbReference>
<dbReference type="RefSeq" id="WP_284281218.1">
    <property type="nucleotide sequence ID" value="NZ_BSOJ01000015.1"/>
</dbReference>